<comment type="caution">
    <text evidence="2">The sequence shown here is derived from an EMBL/GenBank/DDBJ whole genome shotgun (WGS) entry which is preliminary data.</text>
</comment>
<keyword evidence="3" id="KW-1185">Reference proteome</keyword>
<reference evidence="2 3" key="1">
    <citation type="submission" date="2023-07" db="EMBL/GenBank/DDBJ databases">
        <title>Sorghum-associated microbial communities from plants grown in Nebraska, USA.</title>
        <authorList>
            <person name="Schachtman D."/>
        </authorList>
    </citation>
    <scope>NUCLEOTIDE SEQUENCE [LARGE SCALE GENOMIC DNA]</scope>
    <source>
        <strain evidence="2 3">BE332</strain>
    </source>
</reference>
<dbReference type="Proteomes" id="UP001239626">
    <property type="component" value="Unassembled WGS sequence"/>
</dbReference>
<dbReference type="RefSeq" id="WP_307489260.1">
    <property type="nucleotide sequence ID" value="NZ_JAUSVB010000001.1"/>
</dbReference>
<gene>
    <name evidence="2" type="ORF">J2X26_000333</name>
</gene>
<sequence length="40" mass="3970">MKKLVVVVVLALTAFAGVTSATAASGATQQVAAPCCKHII</sequence>
<accession>A0ABU0EAB3</accession>
<dbReference type="EMBL" id="JAUSVB010000001">
    <property type="protein sequence ID" value="MDQ0372036.1"/>
    <property type="molecule type" value="Genomic_DNA"/>
</dbReference>
<name>A0ABU0EAB3_9CELL</name>
<protein>
    <submittedName>
        <fullName evidence="2">Uncharacterized protein</fullName>
    </submittedName>
</protein>
<evidence type="ECO:0000256" key="1">
    <source>
        <dbReference type="SAM" id="SignalP"/>
    </source>
</evidence>
<evidence type="ECO:0000313" key="3">
    <source>
        <dbReference type="Proteomes" id="UP001239626"/>
    </source>
</evidence>
<feature type="chain" id="PRO_5045568552" evidence="1">
    <location>
        <begin position="24"/>
        <end position="40"/>
    </location>
</feature>
<evidence type="ECO:0000313" key="2">
    <source>
        <dbReference type="EMBL" id="MDQ0372036.1"/>
    </source>
</evidence>
<proteinExistence type="predicted"/>
<keyword evidence="1" id="KW-0732">Signal</keyword>
<feature type="signal peptide" evidence="1">
    <location>
        <begin position="1"/>
        <end position="23"/>
    </location>
</feature>
<organism evidence="2 3">
    <name type="scientific">Cellulomonas humilata</name>
    <dbReference type="NCBI Taxonomy" id="144055"/>
    <lineage>
        <taxon>Bacteria</taxon>
        <taxon>Bacillati</taxon>
        <taxon>Actinomycetota</taxon>
        <taxon>Actinomycetes</taxon>
        <taxon>Micrococcales</taxon>
        <taxon>Cellulomonadaceae</taxon>
        <taxon>Cellulomonas</taxon>
    </lineage>
</organism>